<proteinExistence type="predicted"/>
<evidence type="ECO:0000313" key="2">
    <source>
        <dbReference type="EMBL" id="DAE09662.1"/>
    </source>
</evidence>
<feature type="transmembrane region" description="Helical" evidence="1">
    <location>
        <begin position="31"/>
        <end position="51"/>
    </location>
</feature>
<reference evidence="2" key="1">
    <citation type="journal article" date="2021" name="Proc. Natl. Acad. Sci. U.S.A.">
        <title>A Catalog of Tens of Thousands of Viruses from Human Metagenomes Reveals Hidden Associations with Chronic Diseases.</title>
        <authorList>
            <person name="Tisza M.J."/>
            <person name="Buck C.B."/>
        </authorList>
    </citation>
    <scope>NUCLEOTIDE SEQUENCE</scope>
    <source>
        <strain evidence="2">CtjhW4</strain>
    </source>
</reference>
<name>A0A8S5PRF9_9CAUD</name>
<evidence type="ECO:0000256" key="1">
    <source>
        <dbReference type="SAM" id="Phobius"/>
    </source>
</evidence>
<accession>A0A8S5PRF9</accession>
<evidence type="ECO:0008006" key="3">
    <source>
        <dbReference type="Google" id="ProtNLM"/>
    </source>
</evidence>
<organism evidence="2">
    <name type="scientific">Myoviridae sp. ctjhW4</name>
    <dbReference type="NCBI Taxonomy" id="2825162"/>
    <lineage>
        <taxon>Viruses</taxon>
        <taxon>Duplodnaviria</taxon>
        <taxon>Heunggongvirae</taxon>
        <taxon>Uroviricota</taxon>
        <taxon>Caudoviricetes</taxon>
    </lineage>
</organism>
<dbReference type="EMBL" id="BK015491">
    <property type="protein sequence ID" value="DAE09662.1"/>
    <property type="molecule type" value="Genomic_DNA"/>
</dbReference>
<keyword evidence="1" id="KW-0812">Transmembrane</keyword>
<sequence length="270" mass="28775">MFNNGSGTYSLSDIAAATGRNGNDGFGDGNGWWVILLFLFCFAGWGGNGFGNNGRNGTTTREEIAYGFDMNGLENGVRGIQSGLCDGFYAINTGLLNGFAGTNAAINASTSAIQNSVQNNAIANMQSSNSLMAKMQDCCCQNERLTMQSNYDAAMRASATDNIINSQFSALNYNLADQGCSTRRAITDSARDIIDNQNAGVRSILDFLTQDKIASLTSENTALKNAADNAMQTQTIINQLRPSPAPAYVVPNPYCNCGNGYGYNYNNCSC</sequence>
<keyword evidence="1" id="KW-0472">Membrane</keyword>
<protein>
    <recommendedName>
        <fullName evidence="3">Spike protein/glycoprotein</fullName>
    </recommendedName>
</protein>
<keyword evidence="1" id="KW-1133">Transmembrane helix</keyword>